<proteinExistence type="predicted"/>
<feature type="region of interest" description="Disordered" evidence="1">
    <location>
        <begin position="73"/>
        <end position="118"/>
    </location>
</feature>
<organism evidence="2 3">
    <name type="scientific">Mycolicibacterium smegmatis (strain MKD8)</name>
    <name type="common">Mycobacterium smegmatis</name>
    <dbReference type="NCBI Taxonomy" id="1214915"/>
    <lineage>
        <taxon>Bacteria</taxon>
        <taxon>Bacillati</taxon>
        <taxon>Actinomycetota</taxon>
        <taxon>Actinomycetes</taxon>
        <taxon>Mycobacteriales</taxon>
        <taxon>Mycobacteriaceae</taxon>
        <taxon>Mycolicibacterium</taxon>
    </lineage>
</organism>
<accession>A0A2U9PUM0</accession>
<evidence type="ECO:0000313" key="3">
    <source>
        <dbReference type="Proteomes" id="UP000011200"/>
    </source>
</evidence>
<name>A0A2U9PUM0_MYCSE</name>
<dbReference type="Proteomes" id="UP000011200">
    <property type="component" value="Chromosome"/>
</dbReference>
<reference evidence="2 3" key="1">
    <citation type="journal article" date="2013" name="Genome Announc.">
        <title>Draft genome sequence of MKD8, a conjugal recipient Mycobacterium smegmatis strain.</title>
        <authorList>
            <person name="Gray T.A."/>
            <person name="Palumbo M.J."/>
            <person name="Derbyshire K.M."/>
        </authorList>
    </citation>
    <scope>NUCLEOTIDE SEQUENCE [LARGE SCALE GENOMIC DNA]</scope>
    <source>
        <strain evidence="2 3">MKD8</strain>
    </source>
</reference>
<sequence length="223" mass="24243">MFRRCFAGGISPGSAGAGDALARLTNHAVADHGVCCIGKGCGGVSACVLPRVRPPSLCRNSLYAYGLQDSPGVRGMPRPGSKSRTASRHGPLSPCVPVVSRPSARPSERWSGSERKSRQLRPLGRADCRLPACLVPKVRDDAVCRITNPHTETDFGDPVHKMIVICLTFNCRRACSCRSPNPQHDLHERLSHRVVIGPLSARDRSDTDMTSLRDLCRFLPEPR</sequence>
<dbReference type="EMBL" id="CP027541">
    <property type="protein sequence ID" value="AWT55486.1"/>
    <property type="molecule type" value="Genomic_DNA"/>
</dbReference>
<protein>
    <submittedName>
        <fullName evidence="2">Uncharacterized protein</fullName>
    </submittedName>
</protein>
<gene>
    <name evidence="2" type="ORF">D806_045240</name>
</gene>
<dbReference type="AlphaFoldDB" id="A0A2U9PUM0"/>
<feature type="compositionally biased region" description="Basic and acidic residues" evidence="1">
    <location>
        <begin position="106"/>
        <end position="117"/>
    </location>
</feature>
<evidence type="ECO:0000256" key="1">
    <source>
        <dbReference type="SAM" id="MobiDB-lite"/>
    </source>
</evidence>
<evidence type="ECO:0000313" key="2">
    <source>
        <dbReference type="EMBL" id="AWT55486.1"/>
    </source>
</evidence>
<reference evidence="3" key="2">
    <citation type="submission" date="2018-03" db="EMBL/GenBank/DDBJ databases">
        <authorList>
            <person name="Derbyshire K."/>
            <person name="Gray T.A."/>
            <person name="Champion M."/>
        </authorList>
    </citation>
    <scope>NUCLEOTIDE SEQUENCE [LARGE SCALE GENOMIC DNA]</scope>
    <source>
        <strain evidence="3">MKD8</strain>
    </source>
</reference>